<gene>
    <name evidence="6" type="ORF">IV203_007416</name>
</gene>
<sequence>MSDKSAWALHWLTTAVALMVIFAKGVAGIEIPPGGTKYPHFIAMNETMTCLGDKHATPFNNQIRGVNLGGWMVLEPWITPSLFYQFLGKGEGEIAIDTYTFCEVLGPEEANRQLRRHWETWVTQEIIEELAHSGINALRLPVGDFMYKSYGPYDGCFDGALEYVDILLDWAYSYGLVVLLDIHALKDSQNGFDNSGQAMGFKWTTAIKNEFTTDISFEHWPIRDARWIGTFDQANANYSSINFDNIQHSLDVIEIIVDRYKGHPAVHGLEPVNEPWQYTPIDVLKRFYWEGYLIVKRDAPYWKYIMHDSFRLDTNIWGGFMDGCPERAMDTHIYQAWRNPDSRIGYFQDACATKSAIGAMEREFGPVIVGEWSLATDNCAMWLNGFNDNLPGFPRLPCKYVPCSEPYMGNEQPGTPVDPTMPMQGPYGTGMSGPSFGLCPVGRDWVKESSGNPQTGRDWVRSPPKAPAYLDDTDNVMKHLANKKISSFSLVGHGFFFWNFRTDLDEPAWSYLLALKRGWIPTGSFNEPSIQDSCRNEDSMAYKCILKKNIPDENIIAAVEYILYRLNNTATTDDRKVESLKGKDLYDGAGDLITRFFQSFKGEGVTCDFGGIAMLVEENRNITDDDFLGWDDDEYLPGTKIVYKGPVAWQLTLIVLFGILIGALVGFVVGMHTNRGFNRYVRQSAFFRPISRSKNKLVRSSLALDALASEHPQSSNEQARLLRNEKY</sequence>
<dbReference type="InterPro" id="IPR050386">
    <property type="entry name" value="Glycosyl_hydrolase_5"/>
</dbReference>
<evidence type="ECO:0000313" key="6">
    <source>
        <dbReference type="EMBL" id="KAG7342323.1"/>
    </source>
</evidence>
<feature type="chain" id="PRO_5039900672" evidence="4">
    <location>
        <begin position="29"/>
        <end position="727"/>
    </location>
</feature>
<dbReference type="Pfam" id="PF00150">
    <property type="entry name" value="Cellulase"/>
    <property type="match status" value="1"/>
</dbReference>
<evidence type="ECO:0000256" key="1">
    <source>
        <dbReference type="ARBA" id="ARBA00022801"/>
    </source>
</evidence>
<evidence type="ECO:0000256" key="4">
    <source>
        <dbReference type="SAM" id="SignalP"/>
    </source>
</evidence>
<dbReference type="GO" id="GO:0008422">
    <property type="term" value="F:beta-glucosidase activity"/>
    <property type="evidence" value="ECO:0007669"/>
    <property type="project" value="TreeGrafter"/>
</dbReference>
<evidence type="ECO:0000256" key="2">
    <source>
        <dbReference type="ARBA" id="ARBA00023295"/>
    </source>
</evidence>
<protein>
    <submittedName>
        <fullName evidence="6">Exo-1,3-beta-glucosidase</fullName>
    </submittedName>
</protein>
<proteinExistence type="predicted"/>
<evidence type="ECO:0000313" key="7">
    <source>
        <dbReference type="Proteomes" id="UP000693970"/>
    </source>
</evidence>
<dbReference type="OrthoDB" id="417697at2759"/>
<dbReference type="GO" id="GO:0005576">
    <property type="term" value="C:extracellular region"/>
    <property type="evidence" value="ECO:0007669"/>
    <property type="project" value="TreeGrafter"/>
</dbReference>
<keyword evidence="7" id="KW-1185">Reference proteome</keyword>
<reference evidence="6" key="1">
    <citation type="journal article" date="2021" name="Sci. Rep.">
        <title>Diploid genomic architecture of Nitzschia inconspicua, an elite biomass production diatom.</title>
        <authorList>
            <person name="Oliver A."/>
            <person name="Podell S."/>
            <person name="Pinowska A."/>
            <person name="Traller J.C."/>
            <person name="Smith S.R."/>
            <person name="McClure R."/>
            <person name="Beliaev A."/>
            <person name="Bohutskyi P."/>
            <person name="Hill E.A."/>
            <person name="Rabines A."/>
            <person name="Zheng H."/>
            <person name="Allen L.Z."/>
            <person name="Kuo A."/>
            <person name="Grigoriev I.V."/>
            <person name="Allen A.E."/>
            <person name="Hazlebeck D."/>
            <person name="Allen E.E."/>
        </authorList>
    </citation>
    <scope>NUCLEOTIDE SEQUENCE</scope>
    <source>
        <strain evidence="6">Hildebrandi</strain>
    </source>
</reference>
<keyword evidence="3" id="KW-0472">Membrane</keyword>
<keyword evidence="3" id="KW-0812">Transmembrane</keyword>
<keyword evidence="3" id="KW-1133">Transmembrane helix</keyword>
<accession>A0A9K3KEW7</accession>
<dbReference type="InterPro" id="IPR001547">
    <property type="entry name" value="Glyco_hydro_5"/>
</dbReference>
<feature type="domain" description="Glycoside hydrolase family 5" evidence="5">
    <location>
        <begin position="116"/>
        <end position="375"/>
    </location>
</feature>
<keyword evidence="4" id="KW-0732">Signal</keyword>
<keyword evidence="1" id="KW-0378">Hydrolase</keyword>
<comment type="caution">
    <text evidence="6">The sequence shown here is derived from an EMBL/GenBank/DDBJ whole genome shotgun (WGS) entry which is preliminary data.</text>
</comment>
<feature type="transmembrane region" description="Helical" evidence="3">
    <location>
        <begin position="647"/>
        <end position="669"/>
    </location>
</feature>
<organism evidence="6 7">
    <name type="scientific">Nitzschia inconspicua</name>
    <dbReference type="NCBI Taxonomy" id="303405"/>
    <lineage>
        <taxon>Eukaryota</taxon>
        <taxon>Sar</taxon>
        <taxon>Stramenopiles</taxon>
        <taxon>Ochrophyta</taxon>
        <taxon>Bacillariophyta</taxon>
        <taxon>Bacillariophyceae</taxon>
        <taxon>Bacillariophycidae</taxon>
        <taxon>Bacillariales</taxon>
        <taxon>Bacillariaceae</taxon>
        <taxon>Nitzschia</taxon>
    </lineage>
</organism>
<dbReference type="Proteomes" id="UP000693970">
    <property type="component" value="Unassembled WGS sequence"/>
</dbReference>
<feature type="signal peptide" evidence="4">
    <location>
        <begin position="1"/>
        <end position="28"/>
    </location>
</feature>
<name>A0A9K3KEW7_9STRA</name>
<evidence type="ECO:0000259" key="5">
    <source>
        <dbReference type="Pfam" id="PF00150"/>
    </source>
</evidence>
<keyword evidence="2" id="KW-0326">Glycosidase</keyword>
<dbReference type="EMBL" id="JAGRRH010000025">
    <property type="protein sequence ID" value="KAG7342323.1"/>
    <property type="molecule type" value="Genomic_DNA"/>
</dbReference>
<dbReference type="PANTHER" id="PTHR31297">
    <property type="entry name" value="GLUCAN ENDO-1,6-BETA-GLUCOSIDASE B"/>
    <property type="match status" value="1"/>
</dbReference>
<dbReference type="PANTHER" id="PTHR31297:SF38">
    <property type="entry name" value="X8 DOMAIN-CONTAINING PROTEIN"/>
    <property type="match status" value="1"/>
</dbReference>
<dbReference type="GO" id="GO:0009251">
    <property type="term" value="P:glucan catabolic process"/>
    <property type="evidence" value="ECO:0007669"/>
    <property type="project" value="TreeGrafter"/>
</dbReference>
<evidence type="ECO:0000256" key="3">
    <source>
        <dbReference type="SAM" id="Phobius"/>
    </source>
</evidence>
<reference evidence="6" key="2">
    <citation type="submission" date="2021-04" db="EMBL/GenBank/DDBJ databases">
        <authorList>
            <person name="Podell S."/>
        </authorList>
    </citation>
    <scope>NUCLEOTIDE SEQUENCE</scope>
    <source>
        <strain evidence="6">Hildebrandi</strain>
    </source>
</reference>
<dbReference type="AlphaFoldDB" id="A0A9K3KEW7"/>
<dbReference type="GO" id="GO:0009986">
    <property type="term" value="C:cell surface"/>
    <property type="evidence" value="ECO:0007669"/>
    <property type="project" value="TreeGrafter"/>
</dbReference>